<keyword evidence="5" id="KW-0862">Zinc</keyword>
<dbReference type="PROSITE" id="PS51882">
    <property type="entry name" value="G_ALPHA"/>
    <property type="match status" value="1"/>
</dbReference>
<keyword evidence="8" id="KW-0807">Transducer</keyword>
<evidence type="ECO:0000256" key="3">
    <source>
        <dbReference type="ARBA" id="ARBA00022741"/>
    </source>
</evidence>
<dbReference type="PANTHER" id="PTHR36486">
    <property type="entry name" value="OS01G0977800 PROTEIN"/>
    <property type="match status" value="1"/>
</dbReference>
<dbReference type="SUPFAM" id="SSF52540">
    <property type="entry name" value="P-loop containing nucleoside triphosphate hydrolases"/>
    <property type="match status" value="1"/>
</dbReference>
<sequence>MARVFRIVMPFAQSTSKEENDDDYNEYSYSYSFAAEYSGPPIIHEIPRAVPVDISQLPIADKIASTSLSKDVLLPVIQPIVKSNSSNKKLSKEPKLGTNGVLHRNDAPSELSKRVDKSSTLAHANGIDCGSKSSNGKSTSGRLEFANGGKCESKLSDDIQSSGKMELCSGHDNSHELCGNSQMVELCDHSKDDSSEYFQDYMNPANCESIESDLSSCSISSEIFSGKEEDCVEEDPCHVRRPSTVTFRSPDSSDVCEEESNVSEVESNIPARQMAVKPGKKGTCYRCLKGNRFTEKEICIVCGAKYCYKCVLRAMGSMPEGRKCVTCIGQKIDEARRKTLGKCSRVLKQLLPELEVKQIMSSERFCEVNQLPPELVYVNRKRLSKEELFLLQNCQYPPKKLKPGYYWYDKVSGFWGKEGQKPCQIISHDLNVGGHIQQDASNGNTNILINNREITKPELLMLQLIGVKYEGTTHFWLSADGSYQEEGMNNVKGKIWEMNRAKFFCAVLFLPTPPGSSSPSVEEMKGVDPKSFNKKTFYKLLLVGYGKSGTSTIYKQAKIVYRVPFSEDERQNIKLMIQSNLYGYLGILLEARERFEEESLINKKRHFIDQCNSSDNAGQIDNKTIYSIGPRLKAFSDWLLNVMASGNLEAIFPAASREYAPFVAELWNNEAFQATYSRRHELETLPRVATYFLERAVEISNKDYEPSDMDILYAEGITSSKGLSCMEFTFPKVTHDECEDNGHDPLLRYQLIRVHPRILGGNCKWLGMFEDVNMVLFCVSLINYDEFVNDGNGVPTNKMIASKQLFESIVTNPTFKEKKFLLILNKFDLLEEKIEQSPLNQCEWFHDFNPVISHNPNSSRNTNPSLAQRAFQYIAVKFKRLFESLTDSKLFVTQVTGLEPDNVDEALRYAREILNWEQPDDPIDLSSASIEASSSS</sequence>
<evidence type="ECO:0000256" key="5">
    <source>
        <dbReference type="ARBA" id="ARBA00022833"/>
    </source>
</evidence>
<evidence type="ECO:0000256" key="10">
    <source>
        <dbReference type="ARBA" id="ARBA00060880"/>
    </source>
</evidence>
<protein>
    <recommendedName>
        <fullName evidence="16">Extra-large guanine nucleotide-binding protein 1-like</fullName>
    </recommendedName>
</protein>
<dbReference type="PRINTS" id="PR00318">
    <property type="entry name" value="GPROTEINA"/>
</dbReference>
<dbReference type="GO" id="GO:0008270">
    <property type="term" value="F:zinc ion binding"/>
    <property type="evidence" value="ECO:0007669"/>
    <property type="project" value="UniProtKB-KW"/>
</dbReference>
<dbReference type="GO" id="GO:0003924">
    <property type="term" value="F:GTPase activity"/>
    <property type="evidence" value="ECO:0007669"/>
    <property type="project" value="InterPro"/>
</dbReference>
<dbReference type="GO" id="GO:0007186">
    <property type="term" value="P:G protein-coupled receptor signaling pathway"/>
    <property type="evidence" value="ECO:0007669"/>
    <property type="project" value="InterPro"/>
</dbReference>
<dbReference type="SUPFAM" id="SSF47895">
    <property type="entry name" value="Transducin (alpha subunit), insertion domain"/>
    <property type="match status" value="1"/>
</dbReference>
<evidence type="ECO:0000256" key="1">
    <source>
        <dbReference type="ARBA" id="ARBA00004123"/>
    </source>
</evidence>
<name>A0A067LCJ0_JATCU</name>
<feature type="binding site" evidence="11">
    <location>
        <begin position="825"/>
        <end position="828"/>
    </location>
    <ligand>
        <name>GTP</name>
        <dbReference type="ChEBI" id="CHEBI:37565"/>
    </ligand>
</feature>
<accession>A0A067LCJ0</accession>
<evidence type="ECO:0000313" key="14">
    <source>
        <dbReference type="EMBL" id="KDP46191.1"/>
    </source>
</evidence>
<dbReference type="InterPro" id="IPR001019">
    <property type="entry name" value="Gprotein_alpha_su"/>
</dbReference>
<dbReference type="EMBL" id="KK914219">
    <property type="protein sequence ID" value="KDP46191.1"/>
    <property type="molecule type" value="Genomic_DNA"/>
</dbReference>
<evidence type="ECO:0008006" key="16">
    <source>
        <dbReference type="Google" id="ProtNLM"/>
    </source>
</evidence>
<dbReference type="GO" id="GO:0005634">
    <property type="term" value="C:nucleus"/>
    <property type="evidence" value="ECO:0007669"/>
    <property type="project" value="UniProtKB-SubCell"/>
</dbReference>
<dbReference type="Pfam" id="PF00503">
    <property type="entry name" value="G-alpha"/>
    <property type="match status" value="1"/>
</dbReference>
<keyword evidence="2 12" id="KW-0479">Metal-binding</keyword>
<evidence type="ECO:0000256" key="2">
    <source>
        <dbReference type="ARBA" id="ARBA00022723"/>
    </source>
</evidence>
<dbReference type="Gene3D" id="1.10.400.10">
    <property type="entry name" value="GI Alpha 1, domain 2-like"/>
    <property type="match status" value="1"/>
</dbReference>
<dbReference type="GO" id="GO:0031683">
    <property type="term" value="F:G-protein beta/gamma-subunit complex binding"/>
    <property type="evidence" value="ECO:0007669"/>
    <property type="project" value="InterPro"/>
</dbReference>
<dbReference type="OrthoDB" id="5817230at2759"/>
<feature type="region of interest" description="Disordered" evidence="13">
    <location>
        <begin position="85"/>
        <end position="117"/>
    </location>
</feature>
<evidence type="ECO:0000256" key="12">
    <source>
        <dbReference type="PIRSR" id="PIRSR601019-2"/>
    </source>
</evidence>
<gene>
    <name evidence="14" type="ORF">JCGZ_10031</name>
</gene>
<organism evidence="14 15">
    <name type="scientific">Jatropha curcas</name>
    <name type="common">Barbados nut</name>
    <dbReference type="NCBI Taxonomy" id="180498"/>
    <lineage>
        <taxon>Eukaryota</taxon>
        <taxon>Viridiplantae</taxon>
        <taxon>Streptophyta</taxon>
        <taxon>Embryophyta</taxon>
        <taxon>Tracheophyta</taxon>
        <taxon>Spermatophyta</taxon>
        <taxon>Magnoliopsida</taxon>
        <taxon>eudicotyledons</taxon>
        <taxon>Gunneridae</taxon>
        <taxon>Pentapetalae</taxon>
        <taxon>rosids</taxon>
        <taxon>fabids</taxon>
        <taxon>Malpighiales</taxon>
        <taxon>Euphorbiaceae</taxon>
        <taxon>Crotonoideae</taxon>
        <taxon>Jatropheae</taxon>
        <taxon>Jatropha</taxon>
    </lineage>
</organism>
<evidence type="ECO:0000313" key="15">
    <source>
        <dbReference type="Proteomes" id="UP000027138"/>
    </source>
</evidence>
<dbReference type="CDD" id="cd00066">
    <property type="entry name" value="G-alpha"/>
    <property type="match status" value="1"/>
</dbReference>
<keyword evidence="6" id="KW-0106">Calcium</keyword>
<dbReference type="SMART" id="SM00275">
    <property type="entry name" value="G_alpha"/>
    <property type="match status" value="1"/>
</dbReference>
<proteinExistence type="inferred from homology"/>
<dbReference type="InterPro" id="IPR027417">
    <property type="entry name" value="P-loop_NTPase"/>
</dbReference>
<dbReference type="InterPro" id="IPR053057">
    <property type="entry name" value="XLG_GTP-binding"/>
</dbReference>
<evidence type="ECO:0000256" key="6">
    <source>
        <dbReference type="ARBA" id="ARBA00022837"/>
    </source>
</evidence>
<feature type="compositionally biased region" description="Basic and acidic residues" evidence="13">
    <location>
        <begin position="103"/>
        <end position="117"/>
    </location>
</feature>
<keyword evidence="7 11" id="KW-0342">GTP-binding</keyword>
<evidence type="ECO:0000256" key="7">
    <source>
        <dbReference type="ARBA" id="ARBA00023134"/>
    </source>
</evidence>
<comment type="similarity">
    <text evidence="10">Belongs to the G-alpha family. XLG subfamily.</text>
</comment>
<dbReference type="FunFam" id="1.10.400.10:FF:000005">
    <property type="entry name" value="Extra-large guanine nucleotide-binding protein 3"/>
    <property type="match status" value="1"/>
</dbReference>
<feature type="binding site" evidence="12">
    <location>
        <position position="551"/>
    </location>
    <ligand>
        <name>Mg(2+)</name>
        <dbReference type="ChEBI" id="CHEBI:18420"/>
    </ligand>
</feature>
<evidence type="ECO:0000256" key="4">
    <source>
        <dbReference type="ARBA" id="ARBA00022771"/>
    </source>
</evidence>
<keyword evidence="4" id="KW-0863">Zinc-finger</keyword>
<dbReference type="GO" id="GO:0005525">
    <property type="term" value="F:GTP binding"/>
    <property type="evidence" value="ECO:0007669"/>
    <property type="project" value="UniProtKB-KW"/>
</dbReference>
<evidence type="ECO:0000256" key="13">
    <source>
        <dbReference type="SAM" id="MobiDB-lite"/>
    </source>
</evidence>
<dbReference type="STRING" id="180498.A0A067LCJ0"/>
<dbReference type="Proteomes" id="UP000027138">
    <property type="component" value="Unassembled WGS sequence"/>
</dbReference>
<keyword evidence="9" id="KW-0539">Nucleus</keyword>
<dbReference type="AlphaFoldDB" id="A0A067LCJ0"/>
<feature type="binding site" evidence="12">
    <location>
        <position position="720"/>
    </location>
    <ligand>
        <name>Mg(2+)</name>
        <dbReference type="ChEBI" id="CHEBI:18420"/>
    </ligand>
</feature>
<reference evidence="14 15" key="1">
    <citation type="journal article" date="2014" name="PLoS ONE">
        <title>Global Analysis of Gene Expression Profiles in Physic Nut (Jatropha curcas L.) Seedlings Exposed to Salt Stress.</title>
        <authorList>
            <person name="Zhang L."/>
            <person name="Zhang C."/>
            <person name="Wu P."/>
            <person name="Chen Y."/>
            <person name="Li M."/>
            <person name="Jiang H."/>
            <person name="Wu G."/>
        </authorList>
    </citation>
    <scope>NUCLEOTIDE SEQUENCE [LARGE SCALE GENOMIC DNA]</scope>
    <source>
        <strain evidence="15">cv. GZQX0401</strain>
        <tissue evidence="14">Young leaves</tissue>
    </source>
</reference>
<evidence type="ECO:0000256" key="8">
    <source>
        <dbReference type="ARBA" id="ARBA00023224"/>
    </source>
</evidence>
<comment type="subcellular location">
    <subcellularLocation>
        <location evidence="1">Nucleus</location>
    </subcellularLocation>
</comment>
<keyword evidence="15" id="KW-1185">Reference proteome</keyword>
<dbReference type="FunFam" id="3.40.50.300:FF:000720">
    <property type="entry name" value="Guanine nucleotide-binding protein G(k) subunit alpha"/>
    <property type="match status" value="1"/>
</dbReference>
<evidence type="ECO:0000256" key="11">
    <source>
        <dbReference type="PIRSR" id="PIRSR601019-1"/>
    </source>
</evidence>
<dbReference type="InterPro" id="IPR011025">
    <property type="entry name" value="GproteinA_insert"/>
</dbReference>
<keyword evidence="3 11" id="KW-0547">Nucleotide-binding</keyword>
<dbReference type="Gene3D" id="3.40.50.300">
    <property type="entry name" value="P-loop containing nucleotide triphosphate hydrolases"/>
    <property type="match status" value="1"/>
</dbReference>
<dbReference type="PANTHER" id="PTHR36486:SF4">
    <property type="entry name" value="PH DOMAIN-CONTAINING PROTEIN"/>
    <property type="match status" value="1"/>
</dbReference>
<evidence type="ECO:0000256" key="9">
    <source>
        <dbReference type="ARBA" id="ARBA00023242"/>
    </source>
</evidence>
<dbReference type="KEGG" id="jcu:105631708"/>
<keyword evidence="12" id="KW-0460">Magnesium</keyword>